<dbReference type="AlphaFoldDB" id="A0A6G4A3Q8"/>
<evidence type="ECO:0000313" key="1">
    <source>
        <dbReference type="EMBL" id="NEW09022.1"/>
    </source>
</evidence>
<comment type="caution">
    <text evidence="1">The sequence shown here is derived from an EMBL/GenBank/DDBJ whole genome shotgun (WGS) entry which is preliminary data.</text>
</comment>
<proteinExistence type="predicted"/>
<name>A0A6G4A3Q8_9BACL</name>
<organism evidence="1">
    <name type="scientific">Paenibacillus sp. SYP-B3998</name>
    <dbReference type="NCBI Taxonomy" id="2678564"/>
    <lineage>
        <taxon>Bacteria</taxon>
        <taxon>Bacillati</taxon>
        <taxon>Bacillota</taxon>
        <taxon>Bacilli</taxon>
        <taxon>Bacillales</taxon>
        <taxon>Paenibacillaceae</taxon>
        <taxon>Paenibacillus</taxon>
    </lineage>
</organism>
<sequence length="55" mass="6262">MLTGEVRNKIDKIWSDTWAGGISNPIDLKIERQPESRRQRLCGLQLALVVVSTRL</sequence>
<dbReference type="EMBL" id="JAAIKC010000012">
    <property type="protein sequence ID" value="NEW09022.1"/>
    <property type="molecule type" value="Genomic_DNA"/>
</dbReference>
<dbReference type="RefSeq" id="WP_163952303.1">
    <property type="nucleotide sequence ID" value="NZ_JAAIKC010000012.1"/>
</dbReference>
<gene>
    <name evidence="1" type="ORF">GK047_23815</name>
</gene>
<accession>A0A6G4A3Q8</accession>
<protein>
    <recommendedName>
        <fullName evidence="2">N-6 DNA methylase</fullName>
    </recommendedName>
</protein>
<reference evidence="1" key="1">
    <citation type="submission" date="2020-02" db="EMBL/GenBank/DDBJ databases">
        <authorList>
            <person name="Shen X.-R."/>
            <person name="Zhang Y.-X."/>
        </authorList>
    </citation>
    <scope>NUCLEOTIDE SEQUENCE</scope>
    <source>
        <strain evidence="1">SYP-B3998</strain>
    </source>
</reference>
<evidence type="ECO:0008006" key="2">
    <source>
        <dbReference type="Google" id="ProtNLM"/>
    </source>
</evidence>